<dbReference type="Proteomes" id="UP001148737">
    <property type="component" value="Unassembled WGS sequence"/>
</dbReference>
<name>A0ACC1QT72_9HYPO</name>
<reference evidence="1" key="1">
    <citation type="submission" date="2022-07" db="EMBL/GenBank/DDBJ databases">
        <title>Genome Sequence of Lecanicillium saksenae.</title>
        <authorList>
            <person name="Buettner E."/>
        </authorList>
    </citation>
    <scope>NUCLEOTIDE SEQUENCE</scope>
    <source>
        <strain evidence="1">VT-O1</strain>
    </source>
</reference>
<accession>A0ACC1QT72</accession>
<proteinExistence type="predicted"/>
<dbReference type="EMBL" id="JANAKD010000658">
    <property type="protein sequence ID" value="KAJ3491148.1"/>
    <property type="molecule type" value="Genomic_DNA"/>
</dbReference>
<comment type="caution">
    <text evidence="1">The sequence shown here is derived from an EMBL/GenBank/DDBJ whole genome shotgun (WGS) entry which is preliminary data.</text>
</comment>
<evidence type="ECO:0000313" key="1">
    <source>
        <dbReference type="EMBL" id="KAJ3491148.1"/>
    </source>
</evidence>
<protein>
    <submittedName>
        <fullName evidence="1">Uncharacterized protein</fullName>
    </submittedName>
</protein>
<organism evidence="1 2">
    <name type="scientific">Lecanicillium saksenae</name>
    <dbReference type="NCBI Taxonomy" id="468837"/>
    <lineage>
        <taxon>Eukaryota</taxon>
        <taxon>Fungi</taxon>
        <taxon>Dikarya</taxon>
        <taxon>Ascomycota</taxon>
        <taxon>Pezizomycotina</taxon>
        <taxon>Sordariomycetes</taxon>
        <taxon>Hypocreomycetidae</taxon>
        <taxon>Hypocreales</taxon>
        <taxon>Cordycipitaceae</taxon>
        <taxon>Lecanicillium</taxon>
    </lineage>
</organism>
<evidence type="ECO:0000313" key="2">
    <source>
        <dbReference type="Proteomes" id="UP001148737"/>
    </source>
</evidence>
<sequence length="330" mass="35313">MLLKIFSFSIIAQCAMAKVQLAGFDFGCGNTNGDYSASAVTPPLRKLGGVDGVGQMNHFVSDDGLNVFRLPVCWQYLVNGHLGGSLDTGNVGKYDQLVQACLNTGAYCVIDVHNYARWGGKVIGQSSGTVTNGHFASLWRQLAAKYAGSPRVIFGVMNEPHDLDINQWATSVQYAVTAIRQAAGTDHMVLLPGTMFTAVGPFISDGSAAALSTVKNPDGSVTRLIFDVHQYLDGAGGTQSNCVTNGIDNLDRLGAWLRRNKRQAILTETGGGSTASCYTDVCAQLAWMNKNSDVYLGWIGWAAGAFPTSYALAETPTYLEGTWHDTGIKY</sequence>
<keyword evidence="2" id="KW-1185">Reference proteome</keyword>
<gene>
    <name evidence="1" type="ORF">NLG97_g5650</name>
</gene>